<keyword evidence="6" id="KW-1185">Reference proteome</keyword>
<sequence>MQRTTELMKCREELDKRPDTSLEDLWKQTKINFKEQTGHDLDNRIPIDELRQKSKDVDKMQVSKVKSAFERAKYIFAKVFKVIWNFWEFFQPALKEIPFAGAGVEFLAKAIDLLIRATQNYQAIFVKAAQLFEQVGFFSMRFEMLMEAESEGARLHPKYTQFLHSIMAHMVGCVALYIKLNCKPKLDPAESRRKRMWDKAQAAGQVAGQFMNTMATGDDEGVGDQMVKLQDLIEQEGRLSTALILASVLKIHKDVGAVRKSVSTVMDKLSLVHNSIIEYSTSLTSQHVDKLKSSLYITHEPWNDAFRACAERCVAGTGEWLLLDNKFNAWATTRNDAPHIFAIEAGSNFGKTYLTTIVIAHLHKRALEEVKTQSVIAFYYFNSASKDLTAAAVIRAIAFQLCTHNTRFFDFFRSLHKTSSDASSSLGINLWTSLIVEVSSQLTDLSVFIILDGLEMLAKEQLQILSDVLASPNKANQGLRILLTGNTRCLESVSQRVGHSLVKITLDNTYPHRGDVSLAAEAELARCDVFSDELDDPEVRECMARTRNSLVQAVSGDYYLLQSQLREIRHLWSTDEIDRVLNRAVKGRNATIERHLSNLAVRVSETELFRLRDGLHLLAVLNILEAPMPHIVVLGQYLASGRDSATSRTKVRTAYSGLVSIDTEGYLSLATDEMTSFLMPDMKASQAIASQTQTVNIKQAFYATFNPTFLKENGIDDEFFDSRSRLNHLADFKVERNVAMAKVAIHFIDCLSKISTTQRKQTSHENYPLHSLSTFAREILPKLLQHIDTSQLVDPDRIVLGYQVTRLFFEDNMFDVFWPLEVLSQYVTTWGKNEQYFDAVYRILKHHEIIKHLEGEPRSKSWATELQQMSKASDLQSALSKMVARRWLLSKSFWTQDDIRNFFLWFSTVQELGFIKEKKEKKEKKVAYEPYDPERITGWFTPPNWEKIKAWVLSNVDIDDDRASFDIQRAAVLLAFGGKSEEPAEILEPYRDMDWRANVWLAEATSLHDNFDAAYDAVEECLTLLLEFDVDQATITKVNDCFLDWIYHWDSLSREMQVREKMIKLNEQKPGILSSYMWARTLEIAFYVKGRDAGLDFFQAQYQSKKPTICETFIRQAAYNYLHIPLSRTLTDDPEGSRLRYLCGIYKDVIAFCDEKPMLSTHDMHRARVRLSYWLGRLFFVSKGKPKLIEVIARWEGLLKDFCLNPSTRDLDVLIPIIKHLCSAYIQVLRGEYTDIEADHIISQVTKLHNVTRSWQEPIALKLYFRVSLCLARIYVVRGETAKAREILKEHADSAFSMLSQRNNLSLFGIGWLYLASILTVLDQDDVREKWAWSKFMLLQQLRQENIEYYAEASERGDNPSLDIAVKQRIDAIKTSEEYNCFDSLEIDLIDYTWAGDFYLPWFATIACDGQDCKATSKKTSGQPAPINSEPLQRVDEITFNNISWPNPGELTESDTFRLEEGFLPAMGCSKDHSALIVRAAYDDYDDDDGDDDDDDDDDEGDGVSDIESVDATPWEVSDKDMEIVAKESKKWNTNSYCG</sequence>
<dbReference type="InterPro" id="IPR056884">
    <property type="entry name" value="NPHP3-like_N"/>
</dbReference>
<dbReference type="EMBL" id="PXXK01000054">
    <property type="protein sequence ID" value="RFN52963.1"/>
    <property type="molecule type" value="Genomic_DNA"/>
</dbReference>
<dbReference type="InterPro" id="IPR031350">
    <property type="entry name" value="Goodbye_dom"/>
</dbReference>
<dbReference type="PANTHER" id="PTHR10039">
    <property type="entry name" value="AMELOGENIN"/>
    <property type="match status" value="1"/>
</dbReference>
<dbReference type="Proteomes" id="UP000265631">
    <property type="component" value="Unassembled WGS sequence"/>
</dbReference>
<name>A0A395MZM7_9HYPO</name>
<dbReference type="InterPro" id="IPR027417">
    <property type="entry name" value="P-loop_NTPase"/>
</dbReference>
<feature type="domain" description="Fungal STAND N-terminal Goodbye" evidence="3">
    <location>
        <begin position="26"/>
        <end position="143"/>
    </location>
</feature>
<reference evidence="5 6" key="1">
    <citation type="journal article" date="2018" name="PLoS Pathog.">
        <title>Evolution of structural diversity of trichothecenes, a family of toxins produced by plant pathogenic and entomopathogenic fungi.</title>
        <authorList>
            <person name="Proctor R.H."/>
            <person name="McCormick S.P."/>
            <person name="Kim H.S."/>
            <person name="Cardoza R.E."/>
            <person name="Stanley A.M."/>
            <person name="Lindo L."/>
            <person name="Kelly A."/>
            <person name="Brown D.W."/>
            <person name="Lee T."/>
            <person name="Vaughan M.M."/>
            <person name="Alexander N.J."/>
            <person name="Busman M."/>
            <person name="Gutierrez S."/>
        </authorList>
    </citation>
    <scope>NUCLEOTIDE SEQUENCE [LARGE SCALE GENOMIC DNA]</scope>
    <source>
        <strain evidence="5 6">NRRL 13405</strain>
    </source>
</reference>
<evidence type="ECO:0000313" key="6">
    <source>
        <dbReference type="Proteomes" id="UP000265631"/>
    </source>
</evidence>
<feature type="region of interest" description="Disordered" evidence="2">
    <location>
        <begin position="1484"/>
        <end position="1522"/>
    </location>
</feature>
<feature type="compositionally biased region" description="Acidic residues" evidence="2">
    <location>
        <begin position="1484"/>
        <end position="1509"/>
    </location>
</feature>
<evidence type="ECO:0000259" key="3">
    <source>
        <dbReference type="Pfam" id="PF17109"/>
    </source>
</evidence>
<evidence type="ECO:0000256" key="2">
    <source>
        <dbReference type="SAM" id="MobiDB-lite"/>
    </source>
</evidence>
<dbReference type="Gene3D" id="3.40.50.300">
    <property type="entry name" value="P-loop containing nucleotide triphosphate hydrolases"/>
    <property type="match status" value="1"/>
</dbReference>
<comment type="caution">
    <text evidence="5">The sequence shown here is derived from an EMBL/GenBank/DDBJ whole genome shotgun (WGS) entry which is preliminary data.</text>
</comment>
<keyword evidence="1" id="KW-0677">Repeat</keyword>
<proteinExistence type="predicted"/>
<protein>
    <submittedName>
        <fullName evidence="5">Neutral amino acid permease</fullName>
    </submittedName>
</protein>
<dbReference type="PANTHER" id="PTHR10039:SF17">
    <property type="entry name" value="FUNGAL STAND N-TERMINAL GOODBYE DOMAIN-CONTAINING PROTEIN-RELATED"/>
    <property type="match status" value="1"/>
</dbReference>
<dbReference type="Pfam" id="PF17109">
    <property type="entry name" value="Goodbye"/>
    <property type="match status" value="1"/>
</dbReference>
<evidence type="ECO:0000259" key="4">
    <source>
        <dbReference type="Pfam" id="PF24883"/>
    </source>
</evidence>
<gene>
    <name evidence="5" type="ORF">FIE12Z_2734</name>
</gene>
<evidence type="ECO:0000256" key="1">
    <source>
        <dbReference type="ARBA" id="ARBA00022737"/>
    </source>
</evidence>
<evidence type="ECO:0000313" key="5">
    <source>
        <dbReference type="EMBL" id="RFN52963.1"/>
    </source>
</evidence>
<accession>A0A395MZM7</accession>
<feature type="domain" description="Nephrocystin 3-like N-terminal" evidence="4">
    <location>
        <begin position="316"/>
        <end position="484"/>
    </location>
</feature>
<dbReference type="Pfam" id="PF24883">
    <property type="entry name" value="NPHP3_N"/>
    <property type="match status" value="1"/>
</dbReference>
<organism evidence="5 6">
    <name type="scientific">Fusarium flagelliforme</name>
    <dbReference type="NCBI Taxonomy" id="2675880"/>
    <lineage>
        <taxon>Eukaryota</taxon>
        <taxon>Fungi</taxon>
        <taxon>Dikarya</taxon>
        <taxon>Ascomycota</taxon>
        <taxon>Pezizomycotina</taxon>
        <taxon>Sordariomycetes</taxon>
        <taxon>Hypocreomycetidae</taxon>
        <taxon>Hypocreales</taxon>
        <taxon>Nectriaceae</taxon>
        <taxon>Fusarium</taxon>
        <taxon>Fusarium incarnatum-equiseti species complex</taxon>
    </lineage>
</organism>